<dbReference type="InterPro" id="IPR050126">
    <property type="entry name" value="Ap4A_hydrolase"/>
</dbReference>
<name>A0ABU3QKQ7_9ACTN</name>
<dbReference type="EMBL" id="JAWCTQ010000016">
    <property type="protein sequence ID" value="MDT9683342.1"/>
    <property type="molecule type" value="Genomic_DNA"/>
</dbReference>
<keyword evidence="4" id="KW-1185">Reference proteome</keyword>
<sequence length="753" mass="86380">MRNLFMLVGAPASGKSTLVRNLGLENYTVEADGIREIVSNPTSQLIEDNPYKVKKVINYQDEAFTWKVIYDILERRMSQGETIIMDSTHLYKGAFGKELELAKKYNYHVTAIDMMEDVAKQADKSITDIDGIVDKLMEYDHSRGDKIDNRDVLERYTKRYEELRDRKFNNIQVIKPKEFYNLISDGVVDMNKYTESPYQDMNRFNRIKVIGDVHGDLSSLKKVFSDHERGDAYIFVGDYLDRGTKNAETFKFLMTLKANNIFFIRGNHELNAEKFITEGRSKGQFGHKTLAELMKAGITKKDLASFQSRLVDVIKFEFGGKLYIVTHAGVEAQRVNTINIMTDESELVMGLSSKEHSPYDIDVDKRYASPYKYNSDKTKKDVLPTLLPTNIHGHRNAFNTPVITKDISYSINLTDDNDFRFIIIKPNGELSYYSEERIDSPTLVERMIEDDGVRQKQVEGTDIIAHNFTKEVFFSAGGKRWTPQSLQARGFFTRGEDIIGRGFTKFFNIGETPDSTLDSLVYPVKVFKKWNGFLGIAFYDTEAKKLRIVTKSGGTSIPNVDEDNLPIEIAKNTPYSEDTNGSLYDALYGYLKTHDHCSVALEIISTKDPHIIKYTKNFAKPLAVIDNYTGKFVPTGEYMFNINPLKVVNNKEELDDFLKNNSGGYDNEGFVLRGKNKQLKLKTPYYLKAKELRGRLDLYKEKGAKKFYESGYGKDSKWYYGAQDWFNRATSRDILDFSPELAIELYKEDESNL</sequence>
<reference evidence="3 4" key="1">
    <citation type="submission" date="2023-09" db="EMBL/GenBank/DDBJ databases">
        <title>Streptomyces sp. nov.: A antagonism against Alternaria gaisen Producing Streptochlin, Isolated from Tamarix root soil.</title>
        <authorList>
            <person name="Chen Y."/>
        </authorList>
    </citation>
    <scope>NUCLEOTIDE SEQUENCE [LARGE SCALE GENOMIC DNA]</scope>
    <source>
        <strain evidence="3 4">TRM76323</strain>
    </source>
</reference>
<evidence type="ECO:0000259" key="1">
    <source>
        <dbReference type="Pfam" id="PF00149"/>
    </source>
</evidence>
<proteinExistence type="predicted"/>
<feature type="domain" description="Calcineurin-like phosphoesterase" evidence="1">
    <location>
        <begin position="206"/>
        <end position="337"/>
    </location>
</feature>
<feature type="domain" description="T4 RNA ligase 1-like N-terminal" evidence="2">
    <location>
        <begin position="487"/>
        <end position="686"/>
    </location>
</feature>
<keyword evidence="3" id="KW-0436">Ligase</keyword>
<dbReference type="Pfam" id="PF13671">
    <property type="entry name" value="AAA_33"/>
    <property type="match status" value="1"/>
</dbReference>
<organism evidence="3 4">
    <name type="scientific">Streptomyces tamarix</name>
    <dbReference type="NCBI Taxonomy" id="3078565"/>
    <lineage>
        <taxon>Bacteria</taxon>
        <taxon>Bacillati</taxon>
        <taxon>Actinomycetota</taxon>
        <taxon>Actinomycetes</taxon>
        <taxon>Kitasatosporales</taxon>
        <taxon>Streptomycetaceae</taxon>
        <taxon>Streptomyces</taxon>
    </lineage>
</organism>
<dbReference type="InterPro" id="IPR027417">
    <property type="entry name" value="P-loop_NTPase"/>
</dbReference>
<evidence type="ECO:0000313" key="3">
    <source>
        <dbReference type="EMBL" id="MDT9683342.1"/>
    </source>
</evidence>
<dbReference type="SUPFAM" id="SSF52540">
    <property type="entry name" value="P-loop containing nucleoside triphosphate hydrolases"/>
    <property type="match status" value="1"/>
</dbReference>
<accession>A0ABU3QKQ7</accession>
<comment type="caution">
    <text evidence="3">The sequence shown here is derived from an EMBL/GenBank/DDBJ whole genome shotgun (WGS) entry which is preliminary data.</text>
</comment>
<dbReference type="InterPro" id="IPR029052">
    <property type="entry name" value="Metallo-depent_PP-like"/>
</dbReference>
<dbReference type="Gene3D" id="3.60.21.10">
    <property type="match status" value="1"/>
</dbReference>
<dbReference type="GO" id="GO:0016874">
    <property type="term" value="F:ligase activity"/>
    <property type="evidence" value="ECO:0007669"/>
    <property type="project" value="UniProtKB-KW"/>
</dbReference>
<evidence type="ECO:0000313" key="4">
    <source>
        <dbReference type="Proteomes" id="UP001250181"/>
    </source>
</evidence>
<dbReference type="Gene3D" id="3.40.50.300">
    <property type="entry name" value="P-loop containing nucleotide triphosphate hydrolases"/>
    <property type="match status" value="1"/>
</dbReference>
<dbReference type="Proteomes" id="UP001250181">
    <property type="component" value="Unassembled WGS sequence"/>
</dbReference>
<dbReference type="InterPro" id="IPR019039">
    <property type="entry name" value="T4-Rnl1-like_N"/>
</dbReference>
<evidence type="ECO:0000259" key="2">
    <source>
        <dbReference type="Pfam" id="PF09511"/>
    </source>
</evidence>
<protein>
    <submittedName>
        <fullName evidence="3">RNA ligase</fullName>
    </submittedName>
</protein>
<dbReference type="PANTHER" id="PTHR42850">
    <property type="entry name" value="METALLOPHOSPHOESTERASE"/>
    <property type="match status" value="1"/>
</dbReference>
<dbReference type="InterPro" id="IPR004843">
    <property type="entry name" value="Calcineurin-like_PHP"/>
</dbReference>
<dbReference type="SUPFAM" id="SSF56300">
    <property type="entry name" value="Metallo-dependent phosphatases"/>
    <property type="match status" value="1"/>
</dbReference>
<dbReference type="Pfam" id="PF09511">
    <property type="entry name" value="RNA_lig_T4_1"/>
    <property type="match status" value="1"/>
</dbReference>
<dbReference type="Pfam" id="PF00149">
    <property type="entry name" value="Metallophos"/>
    <property type="match status" value="1"/>
</dbReference>
<gene>
    <name evidence="3" type="ORF">RND61_14850</name>
</gene>
<dbReference type="RefSeq" id="WP_315878416.1">
    <property type="nucleotide sequence ID" value="NZ_JAWCTQ010000016.1"/>
</dbReference>